<protein>
    <submittedName>
        <fullName evidence="1">Uncharacterized protein</fullName>
    </submittedName>
</protein>
<evidence type="ECO:0000313" key="1">
    <source>
        <dbReference type="EMBL" id="MPL57989.1"/>
    </source>
</evidence>
<dbReference type="AlphaFoldDB" id="A0A644STI1"/>
<dbReference type="EMBL" id="VSSQ01000006">
    <property type="protein sequence ID" value="MPL57989.1"/>
    <property type="molecule type" value="Genomic_DNA"/>
</dbReference>
<comment type="caution">
    <text evidence="1">The sequence shown here is derived from an EMBL/GenBank/DDBJ whole genome shotgun (WGS) entry which is preliminary data.</text>
</comment>
<name>A0A644STI1_9ZZZZ</name>
<accession>A0A644STI1</accession>
<sequence length="118" mass="13178">MSNIYGRGYTDSGYVYLLPSGIKAYKFDFKLSNPNKWNAIMELTFKKVTSKVFVSGFIGATYGFFSSAKKNNDYITASGGTAIVLPTDAYGSIIKLPTSTPYAYSWKYSYTMSIQYII</sequence>
<organism evidence="1">
    <name type="scientific">bioreactor metagenome</name>
    <dbReference type="NCBI Taxonomy" id="1076179"/>
    <lineage>
        <taxon>unclassified sequences</taxon>
        <taxon>metagenomes</taxon>
        <taxon>ecological metagenomes</taxon>
    </lineage>
</organism>
<reference evidence="1" key="1">
    <citation type="submission" date="2019-08" db="EMBL/GenBank/DDBJ databases">
        <authorList>
            <person name="Kucharzyk K."/>
            <person name="Murdoch R.W."/>
            <person name="Higgins S."/>
            <person name="Loffler F."/>
        </authorList>
    </citation>
    <scope>NUCLEOTIDE SEQUENCE</scope>
</reference>
<gene>
    <name evidence="1" type="ORF">SDC9_03514</name>
</gene>
<proteinExistence type="predicted"/>